<organism evidence="2 3">
    <name type="scientific">Cellulomonas aerilata</name>
    <dbReference type="NCBI Taxonomy" id="515326"/>
    <lineage>
        <taxon>Bacteria</taxon>
        <taxon>Bacillati</taxon>
        <taxon>Actinomycetota</taxon>
        <taxon>Actinomycetes</taxon>
        <taxon>Micrococcales</taxon>
        <taxon>Cellulomonadaceae</taxon>
        <taxon>Cellulomonas</taxon>
    </lineage>
</organism>
<gene>
    <name evidence="2" type="ORF">CAE01nite_21360</name>
</gene>
<evidence type="ECO:0000313" key="2">
    <source>
        <dbReference type="EMBL" id="GEO34411.1"/>
    </source>
</evidence>
<dbReference type="AlphaFoldDB" id="A0A512DD64"/>
<comment type="caution">
    <text evidence="2">The sequence shown here is derived from an EMBL/GenBank/DDBJ whole genome shotgun (WGS) entry which is preliminary data.</text>
</comment>
<keyword evidence="3" id="KW-1185">Reference proteome</keyword>
<feature type="compositionally biased region" description="Pro residues" evidence="1">
    <location>
        <begin position="1"/>
        <end position="24"/>
    </location>
</feature>
<reference evidence="2 3" key="1">
    <citation type="submission" date="2019-07" db="EMBL/GenBank/DDBJ databases">
        <title>Whole genome shotgun sequence of Cellulomonas aerilata NBRC 106308.</title>
        <authorList>
            <person name="Hosoyama A."/>
            <person name="Uohara A."/>
            <person name="Ohji S."/>
            <person name="Ichikawa N."/>
        </authorList>
    </citation>
    <scope>NUCLEOTIDE SEQUENCE [LARGE SCALE GENOMIC DNA]</scope>
    <source>
        <strain evidence="2 3">NBRC 106308</strain>
    </source>
</reference>
<evidence type="ECO:0000313" key="3">
    <source>
        <dbReference type="Proteomes" id="UP000321181"/>
    </source>
</evidence>
<sequence>MSSPTPPGPGPAPTSVPTTPPPASTPGSEDLPEDLPLPAATGTPVQATGTVTQGVEHGCLLLEDGGTTYLLLGFPDQLPVGAEVTVEGTLAEDVMTTCQQGTPLLVRTVTAR</sequence>
<dbReference type="RefSeq" id="WP_222595882.1">
    <property type="nucleotide sequence ID" value="NZ_BAAARM010000003.1"/>
</dbReference>
<protein>
    <submittedName>
        <fullName evidence="2">Uncharacterized protein</fullName>
    </submittedName>
</protein>
<dbReference type="EMBL" id="BJYY01000013">
    <property type="protein sequence ID" value="GEO34411.1"/>
    <property type="molecule type" value="Genomic_DNA"/>
</dbReference>
<accession>A0A512DD64</accession>
<evidence type="ECO:0000256" key="1">
    <source>
        <dbReference type="SAM" id="MobiDB-lite"/>
    </source>
</evidence>
<dbReference type="Proteomes" id="UP000321181">
    <property type="component" value="Unassembled WGS sequence"/>
</dbReference>
<name>A0A512DD64_9CELL</name>
<feature type="region of interest" description="Disordered" evidence="1">
    <location>
        <begin position="1"/>
        <end position="45"/>
    </location>
</feature>
<proteinExistence type="predicted"/>